<feature type="signal peptide" evidence="1">
    <location>
        <begin position="1"/>
        <end position="36"/>
    </location>
</feature>
<dbReference type="Gene3D" id="1.25.40.10">
    <property type="entry name" value="Tetratricopeptide repeat domain"/>
    <property type="match status" value="1"/>
</dbReference>
<feature type="chain" id="PRO_5031263747" evidence="1">
    <location>
        <begin position="37"/>
        <end position="491"/>
    </location>
</feature>
<keyword evidence="3" id="KW-1185">Reference proteome</keyword>
<keyword evidence="1" id="KW-0732">Signal</keyword>
<dbReference type="EMBL" id="JACHKY010000001">
    <property type="protein sequence ID" value="MBB4796352.1"/>
    <property type="molecule type" value="Genomic_DNA"/>
</dbReference>
<evidence type="ECO:0000313" key="3">
    <source>
        <dbReference type="Proteomes" id="UP000539957"/>
    </source>
</evidence>
<dbReference type="AlphaFoldDB" id="A0A7W7N2L9"/>
<dbReference type="InterPro" id="IPR011990">
    <property type="entry name" value="TPR-like_helical_dom_sf"/>
</dbReference>
<organism evidence="2 3">
    <name type="scientific">Brevundimonas bullata</name>
    <dbReference type="NCBI Taxonomy" id="13160"/>
    <lineage>
        <taxon>Bacteria</taxon>
        <taxon>Pseudomonadati</taxon>
        <taxon>Pseudomonadota</taxon>
        <taxon>Alphaproteobacteria</taxon>
        <taxon>Caulobacterales</taxon>
        <taxon>Caulobacteraceae</taxon>
        <taxon>Brevundimonas</taxon>
    </lineage>
</organism>
<protein>
    <submittedName>
        <fullName evidence="2">Tfp pilus assembly protein PilF</fullName>
    </submittedName>
</protein>
<reference evidence="2 3" key="1">
    <citation type="submission" date="2020-08" db="EMBL/GenBank/DDBJ databases">
        <title>Functional genomics of gut bacteria from endangered species of beetles.</title>
        <authorList>
            <person name="Carlos-Shanley C."/>
        </authorList>
    </citation>
    <scope>NUCLEOTIDE SEQUENCE [LARGE SCALE GENOMIC DNA]</scope>
    <source>
        <strain evidence="2 3">S00123</strain>
    </source>
</reference>
<evidence type="ECO:0000313" key="2">
    <source>
        <dbReference type="EMBL" id="MBB4796352.1"/>
    </source>
</evidence>
<dbReference type="SUPFAM" id="SSF48452">
    <property type="entry name" value="TPR-like"/>
    <property type="match status" value="1"/>
</dbReference>
<comment type="caution">
    <text evidence="2">The sequence shown here is derived from an EMBL/GenBank/DDBJ whole genome shotgun (WGS) entry which is preliminary data.</text>
</comment>
<dbReference type="RefSeq" id="WP_184265655.1">
    <property type="nucleotide sequence ID" value="NZ_JACHKY010000001.1"/>
</dbReference>
<name>A0A7W7N2L9_9CAUL</name>
<evidence type="ECO:0000256" key="1">
    <source>
        <dbReference type="SAM" id="SignalP"/>
    </source>
</evidence>
<dbReference type="Proteomes" id="UP000539957">
    <property type="component" value="Unassembled WGS sequence"/>
</dbReference>
<gene>
    <name evidence="2" type="ORF">HNP32_000066</name>
</gene>
<proteinExistence type="predicted"/>
<sequence length="491" mass="54493">MRTQRVGASGGALKRALRGLALGAATLLLSAQTAQAEWWRAETANFVVYGEGSRNDLRRHAEKLERFDALLRRQFSLSPMDGARKLPVYLVSSGKELRELYPRLPENIGGFYSATQIDVYAALNRRGGDDTLFHEYAHHFMHQNFPGVYPGWFIEGFAEFFATASVDDARKITVGYFNPGRLAGLNTQPWLPIETLLTVRPLQLEGSRRSAFYSQSWLLTHYLFSDPERRRGLDGYLAAVGRGMPFDEALKTHLNHTPESLRSALRAYLDGRMPYAQFDMADIQPQMQFSVLPDSADRMLLYGVALRYSKSPEEIAEILPRVRADAARYPDDRLALVTLGRTELRWGDPASGEAALKRVLEIAPGDVEALQLLARARLEAGDKLDGAERGREIAQAQAYLAEAMRNDATDYRTYVALARARSVASDYPNENDVATLLLALAYAPQVMGLRMQTADALRRAGRPDEAAALMAAVANYAHEGGTPPTTETPLP</sequence>
<accession>A0A7W7N2L9</accession>